<feature type="compositionally biased region" description="Polar residues" evidence="3">
    <location>
        <begin position="171"/>
        <end position="180"/>
    </location>
</feature>
<feature type="compositionally biased region" description="Basic residues" evidence="3">
    <location>
        <begin position="85"/>
        <end position="106"/>
    </location>
</feature>
<keyword evidence="4" id="KW-0472">Membrane</keyword>
<evidence type="ECO:0000256" key="4">
    <source>
        <dbReference type="SAM" id="Phobius"/>
    </source>
</evidence>
<name>A0A8T1VS99_9STRA</name>
<feature type="compositionally biased region" description="Low complexity" evidence="3">
    <location>
        <begin position="107"/>
        <end position="120"/>
    </location>
</feature>
<evidence type="ECO:0000256" key="2">
    <source>
        <dbReference type="ARBA" id="ARBA00023242"/>
    </source>
</evidence>
<feature type="transmembrane region" description="Helical" evidence="4">
    <location>
        <begin position="316"/>
        <end position="333"/>
    </location>
</feature>
<protein>
    <recommendedName>
        <fullName evidence="5">Chromo domain-containing protein</fullName>
    </recommendedName>
</protein>
<dbReference type="InterPro" id="IPR023780">
    <property type="entry name" value="Chromo_domain"/>
</dbReference>
<reference evidence="6" key="1">
    <citation type="submission" date="2021-02" db="EMBL/GenBank/DDBJ databases">
        <authorList>
            <person name="Palmer J.M."/>
        </authorList>
    </citation>
    <scope>NUCLEOTIDE SEQUENCE</scope>
    <source>
        <strain evidence="6">SCRP734</strain>
    </source>
</reference>
<dbReference type="InterPro" id="IPR051219">
    <property type="entry name" value="Heterochromatin_chromo-domain"/>
</dbReference>
<dbReference type="SMART" id="SM00298">
    <property type="entry name" value="CHROMO"/>
    <property type="match status" value="1"/>
</dbReference>
<dbReference type="CDD" id="cd00024">
    <property type="entry name" value="CD_CSD"/>
    <property type="match status" value="1"/>
</dbReference>
<dbReference type="Pfam" id="PF00385">
    <property type="entry name" value="Chromo"/>
    <property type="match status" value="1"/>
</dbReference>
<evidence type="ECO:0000256" key="1">
    <source>
        <dbReference type="ARBA" id="ARBA00004123"/>
    </source>
</evidence>
<dbReference type="PROSITE" id="PS50013">
    <property type="entry name" value="CHROMO_2"/>
    <property type="match status" value="1"/>
</dbReference>
<dbReference type="EMBL" id="JAGDFM010000158">
    <property type="protein sequence ID" value="KAG7384041.1"/>
    <property type="molecule type" value="Genomic_DNA"/>
</dbReference>
<keyword evidence="2" id="KW-0539">Nucleus</keyword>
<feature type="transmembrane region" description="Helical" evidence="4">
    <location>
        <begin position="285"/>
        <end position="304"/>
    </location>
</feature>
<gene>
    <name evidence="6" type="ORF">PHYPSEUDO_003011</name>
</gene>
<keyword evidence="7" id="KW-1185">Reference proteome</keyword>
<proteinExistence type="predicted"/>
<feature type="domain" description="Chromo" evidence="5">
    <location>
        <begin position="11"/>
        <end position="72"/>
    </location>
</feature>
<dbReference type="PANTHER" id="PTHR22812">
    <property type="entry name" value="CHROMOBOX PROTEIN"/>
    <property type="match status" value="1"/>
</dbReference>
<evidence type="ECO:0000313" key="6">
    <source>
        <dbReference type="EMBL" id="KAG7384041.1"/>
    </source>
</evidence>
<feature type="transmembrane region" description="Helical" evidence="4">
    <location>
        <begin position="403"/>
        <end position="421"/>
    </location>
</feature>
<comment type="subcellular location">
    <subcellularLocation>
        <location evidence="1">Nucleus</location>
    </subcellularLocation>
</comment>
<feature type="transmembrane region" description="Helical" evidence="4">
    <location>
        <begin position="433"/>
        <end position="452"/>
    </location>
</feature>
<dbReference type="Proteomes" id="UP000694044">
    <property type="component" value="Unassembled WGS sequence"/>
</dbReference>
<dbReference type="OrthoDB" id="2447764at2759"/>
<feature type="compositionally biased region" description="Low complexity" evidence="3">
    <location>
        <begin position="69"/>
        <end position="84"/>
    </location>
</feature>
<keyword evidence="4" id="KW-0812">Transmembrane</keyword>
<accession>A0A8T1VS99</accession>
<comment type="caution">
    <text evidence="6">The sequence shown here is derived from an EMBL/GenBank/DDBJ whole genome shotgun (WGS) entry which is preliminary data.</text>
</comment>
<dbReference type="InterPro" id="IPR000953">
    <property type="entry name" value="Chromo/chromo_shadow_dom"/>
</dbReference>
<sequence>MQTRAPNEMAAVIERIVDRKLIKQRVHYFVVWKGFGEENNTWESRIDLMADGYSDVVKRFEERRKKESGGSTPRGRSPGRSTSKNPRKSKSPGRSPGRPRGRRSRSRSVSVSRKLSVSSNNEDDEKKKKKESPVKATTPRRRKSPSNNENNDVANGKETPRRRSTRKHATTETASSTQFVSRLDEQKADPATDEEDDSLLLRSTMAALTPQVREMATSAPLAAEMDVHKKPVTLSYEEEEESVLLKPQSIKVPVTSGSSATAGPVHEHASPAQDGLIAKVAESGYLASFLSVAAVVGSLVASQMLPRDAEDGSDLWRRWLSFLTPVVALLLFFHQKDARASAKWVATGLAWRAAAELLLLIGATPREFETMVAGSAVLANVSLLIALVSILRNGEHEQSKSTLGLLTVGVLTLFLSDSWVISTEDSELESRVILMSTAVLTIALSPMPTVSFEDDD</sequence>
<keyword evidence="4" id="KW-1133">Transmembrane helix</keyword>
<feature type="transmembrane region" description="Helical" evidence="4">
    <location>
        <begin position="370"/>
        <end position="391"/>
    </location>
</feature>
<evidence type="ECO:0000313" key="7">
    <source>
        <dbReference type="Proteomes" id="UP000694044"/>
    </source>
</evidence>
<dbReference type="GO" id="GO:0005634">
    <property type="term" value="C:nucleus"/>
    <property type="evidence" value="ECO:0007669"/>
    <property type="project" value="UniProtKB-SubCell"/>
</dbReference>
<feature type="region of interest" description="Disordered" evidence="3">
    <location>
        <begin position="61"/>
        <end position="199"/>
    </location>
</feature>
<dbReference type="AlphaFoldDB" id="A0A8T1VS99"/>
<evidence type="ECO:0000256" key="3">
    <source>
        <dbReference type="SAM" id="MobiDB-lite"/>
    </source>
</evidence>
<evidence type="ECO:0000259" key="5">
    <source>
        <dbReference type="PROSITE" id="PS50013"/>
    </source>
</evidence>
<organism evidence="6 7">
    <name type="scientific">Phytophthora pseudosyringae</name>
    <dbReference type="NCBI Taxonomy" id="221518"/>
    <lineage>
        <taxon>Eukaryota</taxon>
        <taxon>Sar</taxon>
        <taxon>Stramenopiles</taxon>
        <taxon>Oomycota</taxon>
        <taxon>Peronosporomycetes</taxon>
        <taxon>Peronosporales</taxon>
        <taxon>Peronosporaceae</taxon>
        <taxon>Phytophthora</taxon>
    </lineage>
</organism>